<dbReference type="PROSITE" id="PS00301">
    <property type="entry name" value="G_TR_1"/>
    <property type="match status" value="1"/>
</dbReference>
<dbReference type="GO" id="GO:0005829">
    <property type="term" value="C:cytosol"/>
    <property type="evidence" value="ECO:0007669"/>
    <property type="project" value="TreeGrafter"/>
</dbReference>
<dbReference type="FunFam" id="3.30.70.870:FF:000002">
    <property type="entry name" value="Translation elongation factor 2"/>
    <property type="match status" value="1"/>
</dbReference>
<evidence type="ECO:0000256" key="6">
    <source>
        <dbReference type="ARBA" id="ARBA00023134"/>
    </source>
</evidence>
<dbReference type="FunFam" id="3.30.70.240:FF:000003">
    <property type="entry name" value="Translation elongation factor 2"/>
    <property type="match status" value="1"/>
</dbReference>
<dbReference type="PROSITE" id="PS51722">
    <property type="entry name" value="G_TR_2"/>
    <property type="match status" value="1"/>
</dbReference>
<dbReference type="InterPro" id="IPR009000">
    <property type="entry name" value="Transl_B-barrel_sf"/>
</dbReference>
<dbReference type="InterPro" id="IPR004161">
    <property type="entry name" value="EFTu-like_2"/>
</dbReference>
<dbReference type="InterPro" id="IPR005517">
    <property type="entry name" value="Transl_elong_EFG/EF2_IV"/>
</dbReference>
<dbReference type="InterPro" id="IPR020568">
    <property type="entry name" value="Ribosomal_Su5_D2-typ_SF"/>
</dbReference>
<keyword evidence="5" id="KW-0648">Protein biosynthesis</keyword>
<dbReference type="EMBL" id="CP012524">
    <property type="protein sequence ID" value="ALC41057.1"/>
    <property type="molecule type" value="Genomic_DNA"/>
</dbReference>
<dbReference type="PANTHER" id="PTHR42908:SF10">
    <property type="entry name" value="EUKARYOTIC TRANSLATION ELONGATION FACTOR 2"/>
    <property type="match status" value="1"/>
</dbReference>
<dbReference type="Pfam" id="PF03144">
    <property type="entry name" value="GTP_EFTU_D2"/>
    <property type="match status" value="1"/>
</dbReference>
<evidence type="ECO:0000256" key="1">
    <source>
        <dbReference type="ARBA" id="ARBA00004496"/>
    </source>
</evidence>
<evidence type="ECO:0000256" key="3">
    <source>
        <dbReference type="ARBA" id="ARBA00022741"/>
    </source>
</evidence>
<dbReference type="Gene3D" id="3.30.70.240">
    <property type="match status" value="1"/>
</dbReference>
<dbReference type="CDD" id="cd03700">
    <property type="entry name" value="EF2_snRNP_like_II"/>
    <property type="match status" value="1"/>
</dbReference>
<dbReference type="NCBIfam" id="TIGR00231">
    <property type="entry name" value="small_GTP"/>
    <property type="match status" value="1"/>
</dbReference>
<dbReference type="SUPFAM" id="SSF54211">
    <property type="entry name" value="Ribosomal protein S5 domain 2-like"/>
    <property type="match status" value="1"/>
</dbReference>
<dbReference type="InterPro" id="IPR000795">
    <property type="entry name" value="T_Tr_GTP-bd_dom"/>
</dbReference>
<dbReference type="AlphaFoldDB" id="A0A0M4EUF6"/>
<dbReference type="GO" id="GO:0003746">
    <property type="term" value="F:translation elongation factor activity"/>
    <property type="evidence" value="ECO:0007669"/>
    <property type="project" value="UniProtKB-KW"/>
</dbReference>
<dbReference type="GO" id="GO:1990904">
    <property type="term" value="C:ribonucleoprotein complex"/>
    <property type="evidence" value="ECO:0007669"/>
    <property type="project" value="TreeGrafter"/>
</dbReference>
<dbReference type="GO" id="GO:0003924">
    <property type="term" value="F:GTPase activity"/>
    <property type="evidence" value="ECO:0007669"/>
    <property type="project" value="InterPro"/>
</dbReference>
<evidence type="ECO:0000256" key="4">
    <source>
        <dbReference type="ARBA" id="ARBA00022768"/>
    </source>
</evidence>
<evidence type="ECO:0000313" key="8">
    <source>
        <dbReference type="EMBL" id="ALC41057.1"/>
    </source>
</evidence>
<dbReference type="PANTHER" id="PTHR42908">
    <property type="entry name" value="TRANSLATION ELONGATION FACTOR-RELATED"/>
    <property type="match status" value="1"/>
</dbReference>
<dbReference type="SMART" id="SM00838">
    <property type="entry name" value="EFG_C"/>
    <property type="match status" value="1"/>
</dbReference>
<dbReference type="InterPro" id="IPR041095">
    <property type="entry name" value="EFG_II"/>
</dbReference>
<dbReference type="SUPFAM" id="SSF50447">
    <property type="entry name" value="Translation proteins"/>
    <property type="match status" value="1"/>
</dbReference>
<dbReference type="InterPro" id="IPR000640">
    <property type="entry name" value="EFG_V-like"/>
</dbReference>
<comment type="subcellular location">
    <subcellularLocation>
        <location evidence="1">Cytoplasm</location>
    </subcellularLocation>
</comment>
<name>A0A0M4EUF6_DROBS</name>
<gene>
    <name evidence="8" type="ORF">Dbus_chr2Rg636</name>
</gene>
<dbReference type="InterPro" id="IPR035647">
    <property type="entry name" value="EFG_III/V"/>
</dbReference>
<dbReference type="Pfam" id="PF03764">
    <property type="entry name" value="EFG_IV"/>
    <property type="match status" value="1"/>
</dbReference>
<evidence type="ECO:0000313" key="9">
    <source>
        <dbReference type="Proteomes" id="UP000494163"/>
    </source>
</evidence>
<keyword evidence="3" id="KW-0547">Nucleotide-binding</keyword>
<dbReference type="Gene3D" id="2.40.30.10">
    <property type="entry name" value="Translation factors"/>
    <property type="match status" value="1"/>
</dbReference>
<dbReference type="InterPro" id="IPR014721">
    <property type="entry name" value="Ribsml_uS5_D2-typ_fold_subgr"/>
</dbReference>
<dbReference type="InterPro" id="IPR031157">
    <property type="entry name" value="G_TR_CS"/>
</dbReference>
<sequence length="809" mass="90465">MVKFSLDEIRGLMDQRRNIRNICVIAHIDHGKSTLTDSLVSKAGIIAGAKAGAMRFTDTRKDEQERCITIKSTAITMYFELNKKDLCFITQADQCEPNTNGFLINLIDSPGHVDFSSEVTAALRVTDGALVVVDCVSGVCVQTETVLRQAIAERIKPILFLNKMDRALLELQLDAEQLYLTFQRIVETVNLIISTYNDDSGPMGEIDVGKLMKRLWGSNFFNTATRKWQKHKDSSSKRSFCLYVLDPIYKVFDAIMNYKTDEVTVLLQKLGVQLLPEEEEQQGKELLKTVMRRWLPAGETLLQMIAIHLPSPVVAQSYRMELLYEGPNDDEAALAIKSCNAQAPLIMYVSKMVPTTDVGRFYAFGRVFAGKVATGQKCRLLGPNYVPGKKEDVCEKSIQRTVLMMGRTVEAIEDVPAGNICGLVGVDQFLVKTGTITTFKDAHNMKLMKFSVSPVVRVAVEPKNPADLPKLVIGLKRLAKSDPMVQCIIEESGEHIIAGAGELHLEICIKDLEEDHACIPLKTSDPLVSYRETVLQLSSQPCLSKSRNKHNRLTMQAQPLPDGLAEEIDSGAVSSRQDYKQRARYMSEKYAYDVTEARKIWCFGPECTGPNMIVDCTKSVQYLNEIKDSVVAGFQWATKEGVLAEENLRGVRFDINDVVVHADAVHRSGSQLIPTTRRCLYASCITANPRLLEPVYLCEIQCHNLAVGGIHKVLSRRRGHVFDESPVPGTPMYIVKSYLPVNESFGFTAELRTNTRGQAFPQCVFDHWQLLPGDPCELNSKPYQIVQDTRLRKALKPGLPDLSQYLDKL</sequence>
<reference evidence="8 9" key="1">
    <citation type="submission" date="2015-08" db="EMBL/GenBank/DDBJ databases">
        <title>Ancestral chromatin configuration constrains chromatin evolution on differentiating sex chromosomes in Drosophila.</title>
        <authorList>
            <person name="Zhou Q."/>
            <person name="Bachtrog D."/>
        </authorList>
    </citation>
    <scope>NUCLEOTIDE SEQUENCE [LARGE SCALE GENOMIC DNA]</scope>
    <source>
        <tissue evidence="8">Whole larvae</tissue>
    </source>
</reference>
<organism evidence="8 9">
    <name type="scientific">Drosophila busckii</name>
    <name type="common">Fruit fly</name>
    <dbReference type="NCBI Taxonomy" id="30019"/>
    <lineage>
        <taxon>Eukaryota</taxon>
        <taxon>Metazoa</taxon>
        <taxon>Ecdysozoa</taxon>
        <taxon>Arthropoda</taxon>
        <taxon>Hexapoda</taxon>
        <taxon>Insecta</taxon>
        <taxon>Pterygota</taxon>
        <taxon>Neoptera</taxon>
        <taxon>Endopterygota</taxon>
        <taxon>Diptera</taxon>
        <taxon>Brachycera</taxon>
        <taxon>Muscomorpha</taxon>
        <taxon>Ephydroidea</taxon>
        <taxon>Drosophilidae</taxon>
        <taxon>Drosophila</taxon>
    </lineage>
</organism>
<evidence type="ECO:0000256" key="2">
    <source>
        <dbReference type="ARBA" id="ARBA00022490"/>
    </source>
</evidence>
<keyword evidence="4" id="KW-0251">Elongation factor</keyword>
<dbReference type="CDD" id="cd16261">
    <property type="entry name" value="EF2_snRNP_III"/>
    <property type="match status" value="1"/>
</dbReference>
<protein>
    <submittedName>
        <fullName evidence="8">Ef2b</fullName>
    </submittedName>
</protein>
<dbReference type="GO" id="GO:0043022">
    <property type="term" value="F:ribosome binding"/>
    <property type="evidence" value="ECO:0007669"/>
    <property type="project" value="TreeGrafter"/>
</dbReference>
<dbReference type="Proteomes" id="UP000494163">
    <property type="component" value="Chromosome 2R"/>
</dbReference>
<dbReference type="SMART" id="SM00889">
    <property type="entry name" value="EFG_IV"/>
    <property type="match status" value="1"/>
</dbReference>
<dbReference type="CDD" id="cd04096">
    <property type="entry name" value="eEF2_snRNP_like_C"/>
    <property type="match status" value="1"/>
</dbReference>
<dbReference type="Gene3D" id="3.40.50.300">
    <property type="entry name" value="P-loop containing nucleotide triphosphate hydrolases"/>
    <property type="match status" value="1"/>
</dbReference>
<dbReference type="OMA" id="KHNRLTM"/>
<dbReference type="CDD" id="cd01681">
    <property type="entry name" value="aeEF2_snRNP_like_IV"/>
    <property type="match status" value="1"/>
</dbReference>
<evidence type="ECO:0000259" key="7">
    <source>
        <dbReference type="PROSITE" id="PS51722"/>
    </source>
</evidence>
<dbReference type="FunFam" id="3.30.230.10:FF:000006">
    <property type="entry name" value="Translation elongation factor 2"/>
    <property type="match status" value="1"/>
</dbReference>
<dbReference type="OrthoDB" id="364892at2759"/>
<dbReference type="FunFam" id="2.40.30.10:FF:000010">
    <property type="entry name" value="Translation elongation factor 2"/>
    <property type="match status" value="1"/>
</dbReference>
<dbReference type="SUPFAM" id="SSF52540">
    <property type="entry name" value="P-loop containing nucleoside triphosphate hydrolases"/>
    <property type="match status" value="1"/>
</dbReference>
<dbReference type="Pfam" id="PF00679">
    <property type="entry name" value="EFG_C"/>
    <property type="match status" value="1"/>
</dbReference>
<evidence type="ECO:0000256" key="5">
    <source>
        <dbReference type="ARBA" id="ARBA00022917"/>
    </source>
</evidence>
<dbReference type="InterPro" id="IPR027417">
    <property type="entry name" value="P-loop_NTPase"/>
</dbReference>
<proteinExistence type="predicted"/>
<accession>A0A0M4EUF6</accession>
<keyword evidence="9" id="KW-1185">Reference proteome</keyword>
<feature type="domain" description="Tr-type G" evidence="7">
    <location>
        <begin position="17"/>
        <end position="313"/>
    </location>
</feature>
<dbReference type="Pfam" id="PF14492">
    <property type="entry name" value="EFG_III"/>
    <property type="match status" value="1"/>
</dbReference>
<dbReference type="GO" id="GO:0005525">
    <property type="term" value="F:GTP binding"/>
    <property type="evidence" value="ECO:0007669"/>
    <property type="project" value="UniProtKB-KW"/>
</dbReference>
<dbReference type="PRINTS" id="PR00315">
    <property type="entry name" value="ELONGATNFCT"/>
</dbReference>
<dbReference type="InterPro" id="IPR005225">
    <property type="entry name" value="Small_GTP-bd"/>
</dbReference>
<dbReference type="Gene3D" id="3.30.70.870">
    <property type="entry name" value="Elongation Factor G (Translational Gtpase), domain 3"/>
    <property type="match status" value="1"/>
</dbReference>
<dbReference type="SUPFAM" id="SSF54980">
    <property type="entry name" value="EF-G C-terminal domain-like"/>
    <property type="match status" value="2"/>
</dbReference>
<dbReference type="Pfam" id="PF00009">
    <property type="entry name" value="GTP_EFTU"/>
    <property type="match status" value="1"/>
</dbReference>
<keyword evidence="2" id="KW-0963">Cytoplasm</keyword>
<dbReference type="Gene3D" id="3.30.230.10">
    <property type="match status" value="1"/>
</dbReference>
<dbReference type="STRING" id="30019.A0A0M4EUF6"/>
<dbReference type="FunFam" id="3.40.50.300:FF:001367">
    <property type="entry name" value="Elongation factor 2"/>
    <property type="match status" value="1"/>
</dbReference>
<keyword evidence="6" id="KW-0342">GTP-binding</keyword>